<protein>
    <submittedName>
        <fullName evidence="1">Uncharacterized protein</fullName>
    </submittedName>
</protein>
<reference evidence="1 2" key="1">
    <citation type="submission" date="2019-04" db="EMBL/GenBank/DDBJ databases">
        <title>Annotation for the trematode Fasciola gigantica.</title>
        <authorList>
            <person name="Choi Y.-J."/>
        </authorList>
    </citation>
    <scope>NUCLEOTIDE SEQUENCE [LARGE SCALE GENOMIC DNA]</scope>
    <source>
        <strain evidence="1">Uganda_cow_1</strain>
    </source>
</reference>
<organism evidence="1 2">
    <name type="scientific">Fasciola gigantica</name>
    <name type="common">Giant liver fluke</name>
    <dbReference type="NCBI Taxonomy" id="46835"/>
    <lineage>
        <taxon>Eukaryota</taxon>
        <taxon>Metazoa</taxon>
        <taxon>Spiralia</taxon>
        <taxon>Lophotrochozoa</taxon>
        <taxon>Platyhelminthes</taxon>
        <taxon>Trematoda</taxon>
        <taxon>Digenea</taxon>
        <taxon>Plagiorchiida</taxon>
        <taxon>Echinostomata</taxon>
        <taxon>Echinostomatoidea</taxon>
        <taxon>Fasciolidae</taxon>
        <taxon>Fasciola</taxon>
    </lineage>
</organism>
<dbReference type="AlphaFoldDB" id="A0A504Z4B7"/>
<gene>
    <name evidence="1" type="ORF">FGIG_11173</name>
</gene>
<dbReference type="Proteomes" id="UP000316759">
    <property type="component" value="Unassembled WGS sequence"/>
</dbReference>
<proteinExistence type="predicted"/>
<dbReference type="OrthoDB" id="10541959at2759"/>
<evidence type="ECO:0000313" key="1">
    <source>
        <dbReference type="EMBL" id="TPP67555.1"/>
    </source>
</evidence>
<evidence type="ECO:0000313" key="2">
    <source>
        <dbReference type="Proteomes" id="UP000316759"/>
    </source>
</evidence>
<accession>A0A504Z4B7</accession>
<comment type="caution">
    <text evidence="1">The sequence shown here is derived from an EMBL/GenBank/DDBJ whole genome shotgun (WGS) entry which is preliminary data.</text>
</comment>
<sequence>MCTREWRQHFGHDPELIRISDGRVSNANQMNKQVQTQYNVTSSFVFVDEKSESPLRMKPVVTSTKMAHGGYYEGDLSVEHTSGGLLFLENDAVSVRRNFLVDLLYYKPNCSEISQSQ</sequence>
<keyword evidence="2" id="KW-1185">Reference proteome</keyword>
<name>A0A504Z4B7_FASGI</name>
<dbReference type="EMBL" id="SUNJ01000551">
    <property type="protein sequence ID" value="TPP67555.1"/>
    <property type="molecule type" value="Genomic_DNA"/>
</dbReference>